<name>A0ABN5JMM1_FUSVA</name>
<evidence type="ECO:0000256" key="1">
    <source>
        <dbReference type="ARBA" id="ARBA00022679"/>
    </source>
</evidence>
<accession>A0ABN5JMM1</accession>
<dbReference type="PANTHER" id="PTHR32385:SF15">
    <property type="entry name" value="INOSITOL PHOSPHOCERAMIDE MANNOSYLTRANSFERASE 1"/>
    <property type="match status" value="1"/>
</dbReference>
<evidence type="ECO:0000313" key="3">
    <source>
        <dbReference type="Proteomes" id="UP000241238"/>
    </source>
</evidence>
<dbReference type="InterPro" id="IPR029044">
    <property type="entry name" value="Nucleotide-diphossugar_trans"/>
</dbReference>
<proteinExistence type="predicted"/>
<sequence length="243" mass="30097">MIEKKIHYIWFGKEKPEKVLKCIESWRKFLPEYEIIEWNEKNFDLENEMKKCKFLRECYRRKLWAFLSDYVRLRVLYQYGGIYLDTDMEIIKNLYDLLETDFFTGYENDEIISFGILGCIPQHKIIEKMLDFYDNKIWDSDMYIITNILTEILKEEYGDKLFETSGIKIYPKEYFYPYNHDEEFTEKCLTENTYGIHWWGKSWGKNPKVYFLKYKHLPWWKRYPKHLCKLINIYSKKYFTKKV</sequence>
<keyword evidence="3" id="KW-1185">Reference proteome</keyword>
<evidence type="ECO:0000313" key="2">
    <source>
        <dbReference type="EMBL" id="AVQ32566.1"/>
    </source>
</evidence>
<protein>
    <submittedName>
        <fullName evidence="2">Glycosyltransferase</fullName>
    </submittedName>
</protein>
<dbReference type="RefSeq" id="WP_005947320.1">
    <property type="nucleotide sequence ID" value="NZ_CP028103.1"/>
</dbReference>
<dbReference type="Pfam" id="PF04488">
    <property type="entry name" value="Gly_transf_sug"/>
    <property type="match status" value="1"/>
</dbReference>
<dbReference type="GeneID" id="77468123"/>
<dbReference type="EMBL" id="CP028103">
    <property type="protein sequence ID" value="AVQ32566.1"/>
    <property type="molecule type" value="Genomic_DNA"/>
</dbReference>
<reference evidence="3" key="1">
    <citation type="journal article" date="2018" name="MSphere">
        <title>Fusobacterium Genomics Using MinION and Illumina Sequencing Enables Genome Completion and Correction.</title>
        <authorList>
            <person name="Todd S.M."/>
            <person name="Settlage R.E."/>
            <person name="Lahmers K.K."/>
            <person name="Slade D.J."/>
        </authorList>
    </citation>
    <scope>NUCLEOTIDE SEQUENCE [LARGE SCALE GENOMIC DNA]</scope>
    <source>
        <strain evidence="3">ATCC 27725</strain>
    </source>
</reference>
<organism evidence="2 3">
    <name type="scientific">Fusobacterium varium ATCC 27725</name>
    <dbReference type="NCBI Taxonomy" id="469618"/>
    <lineage>
        <taxon>Bacteria</taxon>
        <taxon>Fusobacteriati</taxon>
        <taxon>Fusobacteriota</taxon>
        <taxon>Fusobacteriia</taxon>
        <taxon>Fusobacteriales</taxon>
        <taxon>Fusobacteriaceae</taxon>
        <taxon>Fusobacterium</taxon>
    </lineage>
</organism>
<dbReference type="Gene3D" id="3.90.550.20">
    <property type="match status" value="1"/>
</dbReference>
<dbReference type="InterPro" id="IPR051706">
    <property type="entry name" value="Glycosyltransferase_domain"/>
</dbReference>
<dbReference type="SUPFAM" id="SSF53448">
    <property type="entry name" value="Nucleotide-diphospho-sugar transferases"/>
    <property type="match status" value="1"/>
</dbReference>
<dbReference type="PANTHER" id="PTHR32385">
    <property type="entry name" value="MANNOSYL PHOSPHORYLINOSITOL CERAMIDE SYNTHASE"/>
    <property type="match status" value="1"/>
</dbReference>
<dbReference type="InterPro" id="IPR007577">
    <property type="entry name" value="GlycoTrfase_DXD_sugar-bd_CS"/>
</dbReference>
<gene>
    <name evidence="2" type="ORF">C4N18_08970</name>
</gene>
<keyword evidence="1" id="KW-0808">Transferase</keyword>
<dbReference type="Proteomes" id="UP000241238">
    <property type="component" value="Chromosome"/>
</dbReference>